<feature type="transmembrane region" description="Helical" evidence="2">
    <location>
        <begin position="250"/>
        <end position="270"/>
    </location>
</feature>
<keyword evidence="1" id="KW-0175">Coiled coil</keyword>
<accession>A0A9D1EA01</accession>
<organism evidence="3 4">
    <name type="scientific">Candidatus Pullilachnospira gallistercoris</name>
    <dbReference type="NCBI Taxonomy" id="2840911"/>
    <lineage>
        <taxon>Bacteria</taxon>
        <taxon>Bacillati</taxon>
        <taxon>Bacillota</taxon>
        <taxon>Clostridia</taxon>
        <taxon>Lachnospirales</taxon>
        <taxon>Lachnospiraceae</taxon>
        <taxon>Lachnospiraceae incertae sedis</taxon>
        <taxon>Candidatus Pullilachnospira</taxon>
    </lineage>
</organism>
<sequence length="480" mass="52893">MSKKEKSVQLDANGYRKFSMLDNVSYAAGDFGCNMSFALKSTMAVFWTQFMQMDSIMYAGLFLICQVWDAINDPLIGSIVDADKHKYKRNKFLAYVFAGSIGLIVAGALCFVPVPNAPNAAKYIIFVCGYVLWDAFYTVANVPYGSLLSLISDDPGDRASLSAWRSVGSLVGQMATMALVPLLIYDENNDIMGERVFVIALVMGILGFIAFQFMIRNTVIRVDEEILVSEKREKFNVIKAMGNFLKNRPAVGATLAAMGMFLGMQGATTANAVMFQSYFHNAQISGIIAMFAMIPIICFTPLARKMVVRFGKKEMATAGSVVSLVACFLMLVLPITPDGRGLAIYIVCQLLNSLGMGIYSTVSWAMMGDAIDYNEWKNDSREEGTVYALHSFFRKLAQGAGPSLALVIMVALGYVEADKGNQAFEVALNMRYLVAALYLVSAILQFIGLALIYNLDKKTLERMESELRERREEAAENAEV</sequence>
<evidence type="ECO:0000256" key="2">
    <source>
        <dbReference type="SAM" id="Phobius"/>
    </source>
</evidence>
<feature type="transmembrane region" description="Helical" evidence="2">
    <location>
        <begin position="196"/>
        <end position="215"/>
    </location>
</feature>
<feature type="transmembrane region" description="Helical" evidence="2">
    <location>
        <begin position="282"/>
        <end position="303"/>
    </location>
</feature>
<feature type="transmembrane region" description="Helical" evidence="2">
    <location>
        <begin position="315"/>
        <end position="336"/>
    </location>
</feature>
<feature type="transmembrane region" description="Helical" evidence="2">
    <location>
        <begin position="92"/>
        <end position="114"/>
    </location>
</feature>
<dbReference type="GO" id="GO:0006814">
    <property type="term" value="P:sodium ion transport"/>
    <property type="evidence" value="ECO:0007669"/>
    <property type="project" value="InterPro"/>
</dbReference>
<dbReference type="EMBL" id="DVHM01000087">
    <property type="protein sequence ID" value="HIR70701.1"/>
    <property type="molecule type" value="Genomic_DNA"/>
</dbReference>
<dbReference type="Proteomes" id="UP000823912">
    <property type="component" value="Unassembled WGS sequence"/>
</dbReference>
<keyword evidence="2" id="KW-1133">Transmembrane helix</keyword>
<dbReference type="InterPro" id="IPR036259">
    <property type="entry name" value="MFS_trans_sf"/>
</dbReference>
<proteinExistence type="predicted"/>
<dbReference type="SUPFAM" id="SSF103473">
    <property type="entry name" value="MFS general substrate transporter"/>
    <property type="match status" value="1"/>
</dbReference>
<keyword evidence="2" id="KW-0812">Transmembrane</keyword>
<feature type="transmembrane region" description="Helical" evidence="2">
    <location>
        <begin position="435"/>
        <end position="455"/>
    </location>
</feature>
<reference evidence="3" key="2">
    <citation type="journal article" date="2021" name="PeerJ">
        <title>Extensive microbial diversity within the chicken gut microbiome revealed by metagenomics and culture.</title>
        <authorList>
            <person name="Gilroy R."/>
            <person name="Ravi A."/>
            <person name="Getino M."/>
            <person name="Pursley I."/>
            <person name="Horton D.L."/>
            <person name="Alikhan N.F."/>
            <person name="Baker D."/>
            <person name="Gharbi K."/>
            <person name="Hall N."/>
            <person name="Watson M."/>
            <person name="Adriaenssens E.M."/>
            <person name="Foster-Nyarko E."/>
            <person name="Jarju S."/>
            <person name="Secka A."/>
            <person name="Antonio M."/>
            <person name="Oren A."/>
            <person name="Chaudhuri R.R."/>
            <person name="La Ragione R."/>
            <person name="Hildebrand F."/>
            <person name="Pallen M.J."/>
        </authorList>
    </citation>
    <scope>NUCLEOTIDE SEQUENCE</scope>
    <source>
        <strain evidence="3">ChiSjej5B23-6657</strain>
    </source>
</reference>
<feature type="transmembrane region" description="Helical" evidence="2">
    <location>
        <begin position="342"/>
        <end position="367"/>
    </location>
</feature>
<dbReference type="PANTHER" id="PTHR11328:SF24">
    <property type="entry name" value="MAJOR FACILITATOR SUPERFAMILY (MFS) PROFILE DOMAIN-CONTAINING PROTEIN"/>
    <property type="match status" value="1"/>
</dbReference>
<dbReference type="GO" id="GO:0008643">
    <property type="term" value="P:carbohydrate transport"/>
    <property type="evidence" value="ECO:0007669"/>
    <property type="project" value="InterPro"/>
</dbReference>
<dbReference type="AlphaFoldDB" id="A0A9D1EA01"/>
<dbReference type="GO" id="GO:0015293">
    <property type="term" value="F:symporter activity"/>
    <property type="evidence" value="ECO:0007669"/>
    <property type="project" value="InterPro"/>
</dbReference>
<evidence type="ECO:0000313" key="3">
    <source>
        <dbReference type="EMBL" id="HIR70701.1"/>
    </source>
</evidence>
<reference evidence="3" key="1">
    <citation type="submission" date="2020-10" db="EMBL/GenBank/DDBJ databases">
        <authorList>
            <person name="Gilroy R."/>
        </authorList>
    </citation>
    <scope>NUCLEOTIDE SEQUENCE</scope>
    <source>
        <strain evidence="3">ChiSjej5B23-6657</strain>
    </source>
</reference>
<evidence type="ECO:0000256" key="1">
    <source>
        <dbReference type="SAM" id="Coils"/>
    </source>
</evidence>
<dbReference type="NCBIfam" id="TIGR00792">
    <property type="entry name" value="gph"/>
    <property type="match status" value="1"/>
</dbReference>
<feature type="transmembrane region" description="Helical" evidence="2">
    <location>
        <begin position="120"/>
        <end position="142"/>
    </location>
</feature>
<feature type="transmembrane region" description="Helical" evidence="2">
    <location>
        <begin position="396"/>
        <end position="415"/>
    </location>
</feature>
<dbReference type="GO" id="GO:0005886">
    <property type="term" value="C:plasma membrane"/>
    <property type="evidence" value="ECO:0007669"/>
    <property type="project" value="TreeGrafter"/>
</dbReference>
<feature type="coiled-coil region" evidence="1">
    <location>
        <begin position="453"/>
        <end position="480"/>
    </location>
</feature>
<dbReference type="Pfam" id="PF13347">
    <property type="entry name" value="MFS_2"/>
    <property type="match status" value="1"/>
</dbReference>
<protein>
    <submittedName>
        <fullName evidence="3">MFS transporter</fullName>
    </submittedName>
</protein>
<dbReference type="InterPro" id="IPR001927">
    <property type="entry name" value="Na/Gal_symport"/>
</dbReference>
<keyword evidence="2" id="KW-0472">Membrane</keyword>
<comment type="caution">
    <text evidence="3">The sequence shown here is derived from an EMBL/GenBank/DDBJ whole genome shotgun (WGS) entry which is preliminary data.</text>
</comment>
<dbReference type="InterPro" id="IPR039672">
    <property type="entry name" value="MFS_2"/>
</dbReference>
<feature type="transmembrane region" description="Helical" evidence="2">
    <location>
        <begin position="163"/>
        <end position="184"/>
    </location>
</feature>
<name>A0A9D1EA01_9FIRM</name>
<evidence type="ECO:0000313" key="4">
    <source>
        <dbReference type="Proteomes" id="UP000823912"/>
    </source>
</evidence>
<dbReference type="PANTHER" id="PTHR11328">
    <property type="entry name" value="MAJOR FACILITATOR SUPERFAMILY DOMAIN-CONTAINING PROTEIN"/>
    <property type="match status" value="1"/>
</dbReference>
<dbReference type="Gene3D" id="1.20.1250.20">
    <property type="entry name" value="MFS general substrate transporter like domains"/>
    <property type="match status" value="2"/>
</dbReference>
<gene>
    <name evidence="3" type="ORF">IAA55_05420</name>
</gene>